<evidence type="ECO:0008006" key="3">
    <source>
        <dbReference type="Google" id="ProtNLM"/>
    </source>
</evidence>
<name>A0ABU4DV79_9DEIO</name>
<evidence type="ECO:0000313" key="2">
    <source>
        <dbReference type="Proteomes" id="UP001276150"/>
    </source>
</evidence>
<comment type="caution">
    <text evidence="1">The sequence shown here is derived from an EMBL/GenBank/DDBJ whole genome shotgun (WGS) entry which is preliminary data.</text>
</comment>
<dbReference type="PANTHER" id="PTHR34408:SF1">
    <property type="entry name" value="GLYCOSYL HYDROLASE FAMILY 19 DOMAIN-CONTAINING PROTEIN HI_1415"/>
    <property type="match status" value="1"/>
</dbReference>
<organism evidence="1 2">
    <name type="scientific">Deinococcus arenicola</name>
    <dbReference type="NCBI Taxonomy" id="2994950"/>
    <lineage>
        <taxon>Bacteria</taxon>
        <taxon>Thermotogati</taxon>
        <taxon>Deinococcota</taxon>
        <taxon>Deinococci</taxon>
        <taxon>Deinococcales</taxon>
        <taxon>Deinococcaceae</taxon>
        <taxon>Deinococcus</taxon>
    </lineage>
</organism>
<dbReference type="Proteomes" id="UP001276150">
    <property type="component" value="Unassembled WGS sequence"/>
</dbReference>
<dbReference type="InterPro" id="IPR023346">
    <property type="entry name" value="Lysozyme-like_dom_sf"/>
</dbReference>
<proteinExistence type="predicted"/>
<sequence length="273" mass="28843">MTTITAALVRVAAPECKQPEAAAAALQAACVAAAFPLTRQAVAGLLAQLGHESGLNPLEENLNYSAAGIARTWDTRFASAAAAAHLAYNPEALANAVYSGRMGNTRPGDGWRYRGRGYIQITGRDMYRRTGRALGLDLEGNPELALTHSASAGAALSYLRERGLFDELARGDVLAVTRGINGGTNGLADRQARYDRLLAALPLQAPAPRVFLTTASGSRVLWDGRPTVYGSVGINAAWLTETQRRWPAPGEYLTGTTLRLTVAADGALILARA</sequence>
<gene>
    <name evidence="1" type="ORF">ORD21_17300</name>
</gene>
<protein>
    <recommendedName>
        <fullName evidence="3">Glycoside hydrolase family 19 catalytic domain-containing protein</fullName>
    </recommendedName>
</protein>
<keyword evidence="2" id="KW-1185">Reference proteome</keyword>
<dbReference type="InterPro" id="IPR052354">
    <property type="entry name" value="Cell_Wall_Dynamics_Protein"/>
</dbReference>
<evidence type="ECO:0000313" key="1">
    <source>
        <dbReference type="EMBL" id="MDV6376353.1"/>
    </source>
</evidence>
<dbReference type="PANTHER" id="PTHR34408">
    <property type="entry name" value="FAMILY PROTEIN, PUTATIVE-RELATED"/>
    <property type="match status" value="1"/>
</dbReference>
<dbReference type="EMBL" id="JAPMIV010000059">
    <property type="protein sequence ID" value="MDV6376353.1"/>
    <property type="molecule type" value="Genomic_DNA"/>
</dbReference>
<dbReference type="SUPFAM" id="SSF53955">
    <property type="entry name" value="Lysozyme-like"/>
    <property type="match status" value="1"/>
</dbReference>
<dbReference type="Gene3D" id="1.10.530.10">
    <property type="match status" value="1"/>
</dbReference>
<accession>A0ABU4DV79</accession>
<dbReference type="RefSeq" id="WP_317641713.1">
    <property type="nucleotide sequence ID" value="NZ_JAPMIV010000059.1"/>
</dbReference>
<reference evidence="1 2" key="1">
    <citation type="submission" date="2022-11" db="EMBL/GenBank/DDBJ databases">
        <title>Deinococcus ZS9-10, Low Temperature and Draught-tolerating, UV-resistant Bacteria from Continental Antarctica.</title>
        <authorList>
            <person name="Cheng L."/>
        </authorList>
    </citation>
    <scope>NUCLEOTIDE SEQUENCE [LARGE SCALE GENOMIC DNA]</scope>
    <source>
        <strain evidence="1 2">ZS9-10</strain>
    </source>
</reference>